<proteinExistence type="predicted"/>
<gene>
    <name evidence="7" type="ORF">EDS130_LOCUS23314</name>
    <name evidence="8" type="ORF">XAT740_LOCUS22360</name>
</gene>
<accession>A0A814TMK8</accession>
<evidence type="ECO:0000313" key="10">
    <source>
        <dbReference type="Proteomes" id="UP000663852"/>
    </source>
</evidence>
<keyword evidence="2 5" id="KW-0812">Transmembrane</keyword>
<keyword evidence="3 5" id="KW-1133">Transmembrane helix</keyword>
<evidence type="ECO:0000313" key="9">
    <source>
        <dbReference type="Proteomes" id="UP000663828"/>
    </source>
</evidence>
<evidence type="ECO:0000259" key="6">
    <source>
        <dbReference type="PROSITE" id="PS50262"/>
    </source>
</evidence>
<evidence type="ECO:0000256" key="5">
    <source>
        <dbReference type="SAM" id="Phobius"/>
    </source>
</evidence>
<dbReference type="CDD" id="cd00637">
    <property type="entry name" value="7tm_classA_rhodopsin-like"/>
    <property type="match status" value="1"/>
</dbReference>
<reference evidence="7" key="1">
    <citation type="submission" date="2021-02" db="EMBL/GenBank/DDBJ databases">
        <authorList>
            <person name="Nowell W R."/>
        </authorList>
    </citation>
    <scope>NUCLEOTIDE SEQUENCE</scope>
</reference>
<evidence type="ECO:0000313" key="7">
    <source>
        <dbReference type="EMBL" id="CAF1164226.1"/>
    </source>
</evidence>
<evidence type="ECO:0000256" key="1">
    <source>
        <dbReference type="ARBA" id="ARBA00004370"/>
    </source>
</evidence>
<evidence type="ECO:0000256" key="3">
    <source>
        <dbReference type="ARBA" id="ARBA00022989"/>
    </source>
</evidence>
<dbReference type="PROSITE" id="PS50262">
    <property type="entry name" value="G_PROTEIN_RECEP_F1_2"/>
    <property type="match status" value="1"/>
</dbReference>
<feature type="transmembrane region" description="Helical" evidence="5">
    <location>
        <begin position="82"/>
        <end position="104"/>
    </location>
</feature>
<comment type="caution">
    <text evidence="7">The sequence shown here is derived from an EMBL/GenBank/DDBJ whole genome shotgun (WGS) entry which is preliminary data.</text>
</comment>
<organism evidence="7 10">
    <name type="scientific">Adineta ricciae</name>
    <name type="common">Rotifer</name>
    <dbReference type="NCBI Taxonomy" id="249248"/>
    <lineage>
        <taxon>Eukaryota</taxon>
        <taxon>Metazoa</taxon>
        <taxon>Spiralia</taxon>
        <taxon>Gnathifera</taxon>
        <taxon>Rotifera</taxon>
        <taxon>Eurotatoria</taxon>
        <taxon>Bdelloidea</taxon>
        <taxon>Adinetida</taxon>
        <taxon>Adinetidae</taxon>
        <taxon>Adineta</taxon>
    </lineage>
</organism>
<dbReference type="Proteomes" id="UP000663852">
    <property type="component" value="Unassembled WGS sequence"/>
</dbReference>
<feature type="transmembrane region" description="Helical" evidence="5">
    <location>
        <begin position="219"/>
        <end position="243"/>
    </location>
</feature>
<name>A0A814TMK8_ADIRI</name>
<feature type="transmembrane region" description="Helical" evidence="5">
    <location>
        <begin position="44"/>
        <end position="62"/>
    </location>
</feature>
<feature type="transmembrane region" description="Helical" evidence="5">
    <location>
        <begin position="124"/>
        <end position="143"/>
    </location>
</feature>
<dbReference type="EMBL" id="CAJNOJ010000127">
    <property type="protein sequence ID" value="CAF1164226.1"/>
    <property type="molecule type" value="Genomic_DNA"/>
</dbReference>
<sequence length="295" mass="34731">MHSWFIVLDIFNIVCLTFVILVLFVFLLTITFDKTCHTIPMIHIANSCLATLICASDIYWISVCTLRNDLQQIYNEYLFCIFGGYLTYVTCAVLNYSFLLQAFYRYVIVTYPSNLFWQSQRCQILFAIVAWAYALIFPITFMFNGEIIYNMHNQICQIPLRLSFTMIFVTMSLYVSPLLLTILIYYRLVRYVYRMNKRIIPVNTLSRAQNELKMVRRTVTLLCTVFIIDFPYALFLFISFFTIPPRYHFRIAYVFINVGLACVIIILFQFTEQLRSSVLKIFNLQLGTTTEPNNT</sequence>
<feature type="transmembrane region" description="Helical" evidence="5">
    <location>
        <begin position="249"/>
        <end position="270"/>
    </location>
</feature>
<dbReference type="Proteomes" id="UP000663828">
    <property type="component" value="Unassembled WGS sequence"/>
</dbReference>
<feature type="domain" description="G-protein coupled receptors family 1 profile" evidence="6">
    <location>
        <begin position="18"/>
        <end position="268"/>
    </location>
</feature>
<feature type="transmembrane region" description="Helical" evidence="5">
    <location>
        <begin position="6"/>
        <end position="32"/>
    </location>
</feature>
<dbReference type="InterPro" id="IPR017452">
    <property type="entry name" value="GPCR_Rhodpsn_7TM"/>
</dbReference>
<evidence type="ECO:0000256" key="4">
    <source>
        <dbReference type="ARBA" id="ARBA00023136"/>
    </source>
</evidence>
<keyword evidence="9" id="KW-1185">Reference proteome</keyword>
<dbReference type="EMBL" id="CAJNOR010001643">
    <property type="protein sequence ID" value="CAF1177018.1"/>
    <property type="molecule type" value="Genomic_DNA"/>
</dbReference>
<feature type="transmembrane region" description="Helical" evidence="5">
    <location>
        <begin position="163"/>
        <end position="188"/>
    </location>
</feature>
<comment type="subcellular location">
    <subcellularLocation>
        <location evidence="1">Membrane</location>
    </subcellularLocation>
</comment>
<evidence type="ECO:0000256" key="2">
    <source>
        <dbReference type="ARBA" id="ARBA00022692"/>
    </source>
</evidence>
<protein>
    <recommendedName>
        <fullName evidence="6">G-protein coupled receptors family 1 profile domain-containing protein</fullName>
    </recommendedName>
</protein>
<evidence type="ECO:0000313" key="8">
    <source>
        <dbReference type="EMBL" id="CAF1177018.1"/>
    </source>
</evidence>
<dbReference type="SUPFAM" id="SSF81321">
    <property type="entry name" value="Family A G protein-coupled receptor-like"/>
    <property type="match status" value="1"/>
</dbReference>
<keyword evidence="4 5" id="KW-0472">Membrane</keyword>
<dbReference type="Gene3D" id="1.20.1070.10">
    <property type="entry name" value="Rhodopsin 7-helix transmembrane proteins"/>
    <property type="match status" value="1"/>
</dbReference>
<dbReference type="AlphaFoldDB" id="A0A814TMK8"/>
<dbReference type="GO" id="GO:0016020">
    <property type="term" value="C:membrane"/>
    <property type="evidence" value="ECO:0007669"/>
    <property type="project" value="UniProtKB-SubCell"/>
</dbReference>